<dbReference type="PANTHER" id="PTHR41313:SF1">
    <property type="entry name" value="DNA METHYLASE ADENINE-SPECIFIC DOMAIN-CONTAINING PROTEIN"/>
    <property type="match status" value="1"/>
</dbReference>
<dbReference type="InterPro" id="IPR027417">
    <property type="entry name" value="P-loop_NTPase"/>
</dbReference>
<gene>
    <name evidence="3" type="ORF">FV141_14270</name>
</gene>
<feature type="compositionally biased region" description="Basic and acidic residues" evidence="1">
    <location>
        <begin position="617"/>
        <end position="626"/>
    </location>
</feature>
<dbReference type="PANTHER" id="PTHR41313">
    <property type="entry name" value="ADENINE-SPECIFIC METHYLTRANSFERASE"/>
    <property type="match status" value="1"/>
</dbReference>
<dbReference type="SUPFAM" id="SSF52540">
    <property type="entry name" value="P-loop containing nucleoside triphosphate hydrolases"/>
    <property type="match status" value="2"/>
</dbReference>
<feature type="domain" description="Helicase C-terminal" evidence="2">
    <location>
        <begin position="457"/>
        <end position="539"/>
    </location>
</feature>
<sequence>MISEPSVGLYHGVGAGKTAEMVMGATELRRLGLVNKPAVVVPNHMLEQVSREWLELYPQANVLAAGSEDLKGDGRREFIAKAATGQWDGIIVTQEAFGSLDVSHAVRSDYRDRVVADYRAQLERLQDSGGRSMTTKRMEAAIERLEERMDAKLDMKKDPGLTFEQTGIDYLLVDELHLYKNLTIVSNIEGVGSEGALRATDLDMKVDYLRQRAEEAGRNPRVLTGATATPIANTMSEAYVMQRYLRPDLLEAAGISDFDSWAATFGESTTELEMAPEGGGFRPKTRFAKFNNLPELLRMWHVSADVKTSAELQLNVPDLVAREDGERLAETVLVEPSPQMGEFMQQLADRAEDVRARAVTLKQDNMLKISGDGRKAALDLRMLPEAIRPAADESLFPVMTKLDVAAARIHQIHRTTQDNVYLGADGQEHPRRGGLQIVFSDLGTPGEGWNAYEQLRDNLVDLGMERDRIRFVHDANTDQKKERLFAECRTGGVDVLIGSTAKMGVGTNIQTRATALHHLDCPWRPADVEQREGRIIRQGNQNPEVQILRYATEGSFDAYMWQTVERKARFIDQVMHGDLTTREAEDISSDQALSFNEVKALASGNPLLLEKGTSRPGVREAAEPREGAPAQPDRRSRNRRVRATRVGQPAGAYPAPRGRRLADHVDERRRVPTDRR</sequence>
<keyword evidence="3" id="KW-0614">Plasmid</keyword>
<dbReference type="SMART" id="SM00490">
    <property type="entry name" value="HELICc"/>
    <property type="match status" value="1"/>
</dbReference>
<evidence type="ECO:0000313" key="4">
    <source>
        <dbReference type="Proteomes" id="UP000323565"/>
    </source>
</evidence>
<dbReference type="Pfam" id="PF00271">
    <property type="entry name" value="Helicase_C"/>
    <property type="match status" value="1"/>
</dbReference>
<keyword evidence="4" id="KW-1185">Reference proteome</keyword>
<evidence type="ECO:0000313" key="3">
    <source>
        <dbReference type="EMBL" id="QEH94784.1"/>
    </source>
</evidence>
<dbReference type="InterPro" id="IPR052933">
    <property type="entry name" value="DNA_Protect_Modify"/>
</dbReference>
<feature type="region of interest" description="Disordered" evidence="1">
    <location>
        <begin position="606"/>
        <end position="676"/>
    </location>
</feature>
<reference evidence="3 4" key="1">
    <citation type="submission" date="2019-08" db="EMBL/GenBank/DDBJ databases">
        <title>Dermacoccus abyssi strain HZAU 226, whole genome Nanopore sequencing project.</title>
        <authorList>
            <person name="Guo A."/>
            <person name="Zhang X."/>
            <person name="Ruan Y."/>
            <person name="Liu W."/>
            <person name="Chen Q."/>
            <person name="Gu L."/>
        </authorList>
    </citation>
    <scope>NUCLEOTIDE SEQUENCE [LARGE SCALE GENOMIC DNA]</scope>
    <source>
        <strain evidence="3 4">HZAU 226</strain>
        <plasmid evidence="3 4">unnamed</plasmid>
    </source>
</reference>
<evidence type="ECO:0000256" key="1">
    <source>
        <dbReference type="SAM" id="MobiDB-lite"/>
    </source>
</evidence>
<dbReference type="Gene3D" id="3.40.50.300">
    <property type="entry name" value="P-loop containing nucleotide triphosphate hydrolases"/>
    <property type="match status" value="2"/>
</dbReference>
<name>A0ABX5ZGC7_9MICO</name>
<proteinExistence type="predicted"/>
<organism evidence="3 4">
    <name type="scientific">Dermacoccus abyssi</name>
    <dbReference type="NCBI Taxonomy" id="322596"/>
    <lineage>
        <taxon>Bacteria</taxon>
        <taxon>Bacillati</taxon>
        <taxon>Actinomycetota</taxon>
        <taxon>Actinomycetes</taxon>
        <taxon>Micrococcales</taxon>
        <taxon>Dermacoccaceae</taxon>
        <taxon>Dermacoccus</taxon>
    </lineage>
</organism>
<feature type="compositionally biased region" description="Basic and acidic residues" evidence="1">
    <location>
        <begin position="660"/>
        <end position="676"/>
    </location>
</feature>
<geneLocation type="plasmid" evidence="3 4">
    <name>unnamed</name>
</geneLocation>
<dbReference type="InterPro" id="IPR001650">
    <property type="entry name" value="Helicase_C-like"/>
</dbReference>
<protein>
    <recommendedName>
        <fullName evidence="2">Helicase C-terminal domain-containing protein</fullName>
    </recommendedName>
</protein>
<dbReference type="Proteomes" id="UP000323565">
    <property type="component" value="Plasmid unnamed"/>
</dbReference>
<accession>A0ABX5ZGC7</accession>
<evidence type="ECO:0000259" key="2">
    <source>
        <dbReference type="SMART" id="SM00490"/>
    </source>
</evidence>
<dbReference type="EMBL" id="CP043032">
    <property type="protein sequence ID" value="QEH94784.1"/>
    <property type="molecule type" value="Genomic_DNA"/>
</dbReference>